<dbReference type="AlphaFoldDB" id="A0A0B5AU60"/>
<dbReference type="Proteomes" id="UP000031449">
    <property type="component" value="Plasmid unnamed"/>
</dbReference>
<evidence type="ECO:0000256" key="1">
    <source>
        <dbReference type="SAM" id="SignalP"/>
    </source>
</evidence>
<keyword evidence="2" id="KW-0614">Plasmid</keyword>
<keyword evidence="1" id="KW-0732">Signal</keyword>
<proteinExistence type="predicted"/>
<evidence type="ECO:0008006" key="4">
    <source>
        <dbReference type="Google" id="ProtNLM"/>
    </source>
</evidence>
<keyword evidence="3" id="KW-1185">Reference proteome</keyword>
<dbReference type="HOGENOM" id="CLU_579750_0_0_9"/>
<feature type="signal peptide" evidence="1">
    <location>
        <begin position="1"/>
        <end position="28"/>
    </location>
</feature>
<evidence type="ECO:0000313" key="3">
    <source>
        <dbReference type="Proteomes" id="UP000031449"/>
    </source>
</evidence>
<geneLocation type="plasmid" evidence="3"/>
<reference evidence="2 3" key="1">
    <citation type="submission" date="2014-08" db="EMBL/GenBank/DDBJ databases">
        <title>Complete genome of a marine bacteria Jeotgalibacillus malaysiensis.</title>
        <authorList>
            <person name="Yaakop A.S."/>
            <person name="Chan K.-G."/>
            <person name="Goh K.M."/>
        </authorList>
    </citation>
    <scope>NUCLEOTIDE SEQUENCE [LARGE SCALE GENOMIC DNA]</scope>
    <source>
        <strain evidence="2 3">D5</strain>
        <plasmid evidence="3">Plasmid</plasmid>
    </source>
</reference>
<accession>A0A0B5AU60</accession>
<sequence>MKTNLKRTALTVLSAGLMVSALPIPGEAAPVTKTSTMPSKISVYEYGEHLKRALQTNDVKYYDIVVNALRAQYGKSFTPNELSMVEKIEKDYRSQTAYRQLQQHSNKIFPSKGRTSYGYVGLLSGNDVGLAKSLVSQIGKTDKYYAGTLDLSKKIEKGYAQNLAERQLEMSEVTLFTSTEERIFKLLVGNLDESTKASYMKLFAVNQDKLLEAKVMTGLGLVRQMPHKDFVLEVKRDALLLRNTTLKAQVLKDLFILEKSTKRFTAKYVEDKTFSYVKERQVREEMLTKGMQSAVGSKLLKLKMATDSRSKSDYHNVSVSYYGQRLKMKYDVLNQQQNVSLEEYQLLESEINATTKKLPFNTLSQENERLRLKVVDTMLNRHEALGEIPTQYEISLISKMTPERYKGDKMGRLYKMYDFNRFVKLNEQVRAYKQATPNTRLSGEKSYLEKEIQSLKNPNHRAELLSLLNQN</sequence>
<organism evidence="2 3">
    <name type="scientific">Jeotgalibacillus malaysiensis</name>
    <dbReference type="NCBI Taxonomy" id="1508404"/>
    <lineage>
        <taxon>Bacteria</taxon>
        <taxon>Bacillati</taxon>
        <taxon>Bacillota</taxon>
        <taxon>Bacilli</taxon>
        <taxon>Bacillales</taxon>
        <taxon>Caryophanaceae</taxon>
        <taxon>Jeotgalibacillus</taxon>
    </lineage>
</organism>
<dbReference type="EMBL" id="CP009417">
    <property type="protein sequence ID" value="AJD93755.1"/>
    <property type="molecule type" value="Genomic_DNA"/>
</dbReference>
<protein>
    <recommendedName>
        <fullName evidence="4">SbsC C-terminal domain-containing protein</fullName>
    </recommendedName>
</protein>
<dbReference type="KEGG" id="jeo:JMA_44380"/>
<name>A0A0B5AU60_9BACL</name>
<feature type="chain" id="PRO_5002098141" description="SbsC C-terminal domain-containing protein" evidence="1">
    <location>
        <begin position="29"/>
        <end position="471"/>
    </location>
</feature>
<evidence type="ECO:0000313" key="2">
    <source>
        <dbReference type="EMBL" id="AJD93755.1"/>
    </source>
</evidence>
<dbReference type="BioCyc" id="JESP1508404:G14D9-13761-MONOMER"/>
<gene>
    <name evidence="2" type="ORF">JMA_44380</name>
</gene>